<reference evidence="1 2" key="1">
    <citation type="submission" date="2019-01" db="EMBL/GenBank/DDBJ databases">
        <authorList>
            <person name="Chen W.-M."/>
        </authorList>
    </citation>
    <scope>NUCLEOTIDE SEQUENCE [LARGE SCALE GENOMIC DNA]</scope>
    <source>
        <strain evidence="1 2">YBJ-36</strain>
    </source>
</reference>
<proteinExistence type="predicted"/>
<dbReference type="OrthoDB" id="1495435at2"/>
<dbReference type="Proteomes" id="UP000282759">
    <property type="component" value="Unassembled WGS sequence"/>
</dbReference>
<dbReference type="PROSITE" id="PS51257">
    <property type="entry name" value="PROKAR_LIPOPROTEIN"/>
    <property type="match status" value="1"/>
</dbReference>
<dbReference type="EMBL" id="SACK01000006">
    <property type="protein sequence ID" value="RVU00179.1"/>
    <property type="molecule type" value="Genomic_DNA"/>
</dbReference>
<organism evidence="1 2">
    <name type="scientific">Mucilaginibacter limnophilus</name>
    <dbReference type="NCBI Taxonomy" id="1932778"/>
    <lineage>
        <taxon>Bacteria</taxon>
        <taxon>Pseudomonadati</taxon>
        <taxon>Bacteroidota</taxon>
        <taxon>Sphingobacteriia</taxon>
        <taxon>Sphingobacteriales</taxon>
        <taxon>Sphingobacteriaceae</taxon>
        <taxon>Mucilaginibacter</taxon>
    </lineage>
</organism>
<accession>A0A3S2Y296</accession>
<dbReference type="AlphaFoldDB" id="A0A3S2Y296"/>
<comment type="caution">
    <text evidence="1">The sequence shown here is derived from an EMBL/GenBank/DDBJ whole genome shotgun (WGS) entry which is preliminary data.</text>
</comment>
<sequence>MNKLFLIILVLFCSCNESEKVVVTSPSKKYLLVANVNDKKEDKKKYGCVLLKLYDTHGKVLDSLQTGASVFQTWAAGWHDINDTIVLCSSDIGTYAYAVTAKGKLNEISVTLESPLIAIGDTVFKRTYGYVLGKD</sequence>
<protein>
    <submittedName>
        <fullName evidence="1">Uncharacterized protein</fullName>
    </submittedName>
</protein>
<gene>
    <name evidence="1" type="ORF">EOD41_14560</name>
</gene>
<dbReference type="RefSeq" id="WP_127706181.1">
    <property type="nucleotide sequence ID" value="NZ_SACK01000006.1"/>
</dbReference>
<keyword evidence="2" id="KW-1185">Reference proteome</keyword>
<evidence type="ECO:0000313" key="1">
    <source>
        <dbReference type="EMBL" id="RVU00179.1"/>
    </source>
</evidence>
<evidence type="ECO:0000313" key="2">
    <source>
        <dbReference type="Proteomes" id="UP000282759"/>
    </source>
</evidence>
<name>A0A3S2Y296_9SPHI</name>